<accession>A0A8J7KNI7</accession>
<organism evidence="8 9">
    <name type="scientific">Longispora fulva</name>
    <dbReference type="NCBI Taxonomy" id="619741"/>
    <lineage>
        <taxon>Bacteria</taxon>
        <taxon>Bacillati</taxon>
        <taxon>Actinomycetota</taxon>
        <taxon>Actinomycetes</taxon>
        <taxon>Micromonosporales</taxon>
        <taxon>Micromonosporaceae</taxon>
        <taxon>Longispora</taxon>
    </lineage>
</organism>
<evidence type="ECO:0000256" key="6">
    <source>
        <dbReference type="RuleBase" id="RU363032"/>
    </source>
</evidence>
<keyword evidence="5 6" id="KW-0472">Membrane</keyword>
<comment type="subcellular location">
    <subcellularLocation>
        <location evidence="6">Cell membrane</location>
        <topology evidence="6">Multi-pass membrane protein</topology>
    </subcellularLocation>
    <subcellularLocation>
        <location evidence="1">Membrane</location>
        <topology evidence="1">Multi-pass membrane protein</topology>
    </subcellularLocation>
</comment>
<gene>
    <name evidence="8" type="ORF">IW245_007828</name>
</gene>
<comment type="similarity">
    <text evidence="6">Belongs to the binding-protein-dependent transport system permease family.</text>
</comment>
<protein>
    <submittedName>
        <fullName evidence="8">Osmoprotectant transport system permease protein</fullName>
    </submittedName>
</protein>
<dbReference type="Pfam" id="PF00528">
    <property type="entry name" value="BPD_transp_1"/>
    <property type="match status" value="1"/>
</dbReference>
<comment type="caution">
    <text evidence="8">The sequence shown here is derived from an EMBL/GenBank/DDBJ whole genome shotgun (WGS) entry which is preliminary data.</text>
</comment>
<sequence length="220" mass="23297">MRIFTIAWHWFQQPEQWHTSDGIPNRLGEHLYYTSLSLLIAAAVAIPLGLLIGHANRGGFLVVNLSNAARALPTAGLLVLVVTLVGIGLVPVLASLVALAIPSILVNTYAGVRQVPRETVDAARGMGMRGFQVLWQVETPLAMPLIMTGLRTAAIQIVSTATVAAYVGLGGLGRFIFDGLARRDYPALVGGAVIVVGLALGTEAAFVAVRKLIVKRTQGE</sequence>
<evidence type="ECO:0000256" key="5">
    <source>
        <dbReference type="ARBA" id="ARBA00023136"/>
    </source>
</evidence>
<reference evidence="8" key="1">
    <citation type="submission" date="2020-11" db="EMBL/GenBank/DDBJ databases">
        <title>Sequencing the genomes of 1000 actinobacteria strains.</title>
        <authorList>
            <person name="Klenk H.-P."/>
        </authorList>
    </citation>
    <scope>NUCLEOTIDE SEQUENCE</scope>
    <source>
        <strain evidence="8">DSM 45356</strain>
    </source>
</reference>
<dbReference type="PROSITE" id="PS50928">
    <property type="entry name" value="ABC_TM1"/>
    <property type="match status" value="1"/>
</dbReference>
<dbReference type="GO" id="GO:0005886">
    <property type="term" value="C:plasma membrane"/>
    <property type="evidence" value="ECO:0007669"/>
    <property type="project" value="UniProtKB-SubCell"/>
</dbReference>
<dbReference type="InterPro" id="IPR035906">
    <property type="entry name" value="MetI-like_sf"/>
</dbReference>
<feature type="transmembrane region" description="Helical" evidence="6">
    <location>
        <begin position="153"/>
        <end position="176"/>
    </location>
</feature>
<name>A0A8J7KNI7_9ACTN</name>
<feature type="domain" description="ABC transmembrane type-1" evidence="7">
    <location>
        <begin position="27"/>
        <end position="206"/>
    </location>
</feature>
<keyword evidence="3 6" id="KW-0812">Transmembrane</keyword>
<dbReference type="AlphaFoldDB" id="A0A8J7KNI7"/>
<dbReference type="InterPro" id="IPR000515">
    <property type="entry name" value="MetI-like"/>
</dbReference>
<keyword evidence="9" id="KW-1185">Reference proteome</keyword>
<dbReference type="GO" id="GO:0031460">
    <property type="term" value="P:glycine betaine transport"/>
    <property type="evidence" value="ECO:0007669"/>
    <property type="project" value="TreeGrafter"/>
</dbReference>
<keyword evidence="2 6" id="KW-0813">Transport</keyword>
<evidence type="ECO:0000259" key="7">
    <source>
        <dbReference type="PROSITE" id="PS50928"/>
    </source>
</evidence>
<dbReference type="CDD" id="cd06261">
    <property type="entry name" value="TM_PBP2"/>
    <property type="match status" value="1"/>
</dbReference>
<dbReference type="RefSeq" id="WP_197008024.1">
    <property type="nucleotide sequence ID" value="NZ_BONS01000013.1"/>
</dbReference>
<keyword evidence="4 6" id="KW-1133">Transmembrane helix</keyword>
<dbReference type="PANTHER" id="PTHR30177:SF33">
    <property type="entry name" value="POSSIBLE OSMOPROTECTANT (GLYCINE BETAINE_CARNITINE_CHOLINE_L-PROLINE) TRANSPORT INTEGRAL MEMBRANE PROTEIN ABC TRANSPORTER PROZ"/>
    <property type="match status" value="1"/>
</dbReference>
<dbReference type="PANTHER" id="PTHR30177">
    <property type="entry name" value="GLYCINE BETAINE/L-PROLINE TRANSPORT SYSTEM PERMEASE PROTEIN PROW"/>
    <property type="match status" value="1"/>
</dbReference>
<evidence type="ECO:0000256" key="1">
    <source>
        <dbReference type="ARBA" id="ARBA00004141"/>
    </source>
</evidence>
<dbReference type="InterPro" id="IPR051204">
    <property type="entry name" value="ABC_transp_perm/SBD"/>
</dbReference>
<feature type="transmembrane region" description="Helical" evidence="6">
    <location>
        <begin position="188"/>
        <end position="209"/>
    </location>
</feature>
<feature type="transmembrane region" description="Helical" evidence="6">
    <location>
        <begin position="75"/>
        <end position="101"/>
    </location>
</feature>
<evidence type="ECO:0000256" key="4">
    <source>
        <dbReference type="ARBA" id="ARBA00022989"/>
    </source>
</evidence>
<evidence type="ECO:0000313" key="9">
    <source>
        <dbReference type="Proteomes" id="UP000622552"/>
    </source>
</evidence>
<feature type="transmembrane region" description="Helical" evidence="6">
    <location>
        <begin position="31"/>
        <end position="55"/>
    </location>
</feature>
<evidence type="ECO:0000256" key="2">
    <source>
        <dbReference type="ARBA" id="ARBA00022448"/>
    </source>
</evidence>
<proteinExistence type="inferred from homology"/>
<dbReference type="Gene3D" id="1.10.3720.10">
    <property type="entry name" value="MetI-like"/>
    <property type="match status" value="1"/>
</dbReference>
<dbReference type="GO" id="GO:0055085">
    <property type="term" value="P:transmembrane transport"/>
    <property type="evidence" value="ECO:0007669"/>
    <property type="project" value="InterPro"/>
</dbReference>
<evidence type="ECO:0000256" key="3">
    <source>
        <dbReference type="ARBA" id="ARBA00022692"/>
    </source>
</evidence>
<evidence type="ECO:0000313" key="8">
    <source>
        <dbReference type="EMBL" id="MBG6141634.1"/>
    </source>
</evidence>
<dbReference type="Proteomes" id="UP000622552">
    <property type="component" value="Unassembled WGS sequence"/>
</dbReference>
<dbReference type="SUPFAM" id="SSF161098">
    <property type="entry name" value="MetI-like"/>
    <property type="match status" value="1"/>
</dbReference>
<dbReference type="EMBL" id="JADOUF010000001">
    <property type="protein sequence ID" value="MBG6141634.1"/>
    <property type="molecule type" value="Genomic_DNA"/>
</dbReference>